<dbReference type="GO" id="GO:0004519">
    <property type="term" value="F:endonuclease activity"/>
    <property type="evidence" value="ECO:0007669"/>
    <property type="project" value="UniProtKB-KW"/>
</dbReference>
<name>A0A851ZAT2_CALOR</name>
<feature type="non-terminal residue" evidence="8">
    <location>
        <position position="99"/>
    </location>
</feature>
<dbReference type="InterPro" id="IPR043502">
    <property type="entry name" value="DNA/RNA_pol_sf"/>
</dbReference>
<keyword evidence="2" id="KW-0548">Nucleotidyltransferase</keyword>
<dbReference type="Pfam" id="PF06817">
    <property type="entry name" value="RVT_thumb"/>
    <property type="match status" value="1"/>
</dbReference>
<dbReference type="GO" id="GO:0035613">
    <property type="term" value="F:RNA stem-loop binding"/>
    <property type="evidence" value="ECO:0007669"/>
    <property type="project" value="TreeGrafter"/>
</dbReference>
<organism evidence="8 9">
    <name type="scientific">Calcarius ornatus</name>
    <name type="common">Chestnut-collared longspur</name>
    <dbReference type="NCBI Taxonomy" id="198940"/>
    <lineage>
        <taxon>Eukaryota</taxon>
        <taxon>Metazoa</taxon>
        <taxon>Chordata</taxon>
        <taxon>Craniata</taxon>
        <taxon>Vertebrata</taxon>
        <taxon>Euteleostomi</taxon>
        <taxon>Archelosauria</taxon>
        <taxon>Archosauria</taxon>
        <taxon>Dinosauria</taxon>
        <taxon>Saurischia</taxon>
        <taxon>Theropoda</taxon>
        <taxon>Coelurosauria</taxon>
        <taxon>Aves</taxon>
        <taxon>Neognathae</taxon>
        <taxon>Neoaves</taxon>
        <taxon>Telluraves</taxon>
        <taxon>Australaves</taxon>
        <taxon>Passeriformes</taxon>
        <taxon>Passeroidea</taxon>
        <taxon>Fringillidae</taxon>
        <taxon>Emberizinae</taxon>
        <taxon>Emberizini</taxon>
        <taxon>Calcarius</taxon>
    </lineage>
</organism>
<keyword evidence="5" id="KW-0378">Hydrolase</keyword>
<keyword evidence="6" id="KW-0695">RNA-directed DNA polymerase</keyword>
<gene>
    <name evidence="8" type="primary">Ervk18_0</name>
    <name evidence="8" type="ORF">CALORN_R15145</name>
</gene>
<sequence length="99" mass="11262">AQKLLGTINWVRSYLGLTYSQLAPLFDLLKCDPELTSPRKLTPEAKAALETVEQATTNRQVYQICPEVYITEFILIANFHPTGIVGQWNTHWPDPLHIL</sequence>
<evidence type="ECO:0000256" key="2">
    <source>
        <dbReference type="ARBA" id="ARBA00022695"/>
    </source>
</evidence>
<protein>
    <submittedName>
        <fullName evidence="8">POK18 protein</fullName>
    </submittedName>
</protein>
<evidence type="ECO:0000256" key="5">
    <source>
        <dbReference type="ARBA" id="ARBA00022801"/>
    </source>
</evidence>
<dbReference type="GO" id="GO:0003964">
    <property type="term" value="F:RNA-directed DNA polymerase activity"/>
    <property type="evidence" value="ECO:0007669"/>
    <property type="project" value="UniProtKB-KW"/>
</dbReference>
<proteinExistence type="predicted"/>
<keyword evidence="1" id="KW-0808">Transferase</keyword>
<evidence type="ECO:0000313" key="9">
    <source>
        <dbReference type="Proteomes" id="UP000603627"/>
    </source>
</evidence>
<evidence type="ECO:0000259" key="7">
    <source>
        <dbReference type="Pfam" id="PF06817"/>
    </source>
</evidence>
<dbReference type="InterPro" id="IPR043128">
    <property type="entry name" value="Rev_trsase/Diguanyl_cyclase"/>
</dbReference>
<evidence type="ECO:0000256" key="3">
    <source>
        <dbReference type="ARBA" id="ARBA00022722"/>
    </source>
</evidence>
<keyword evidence="3" id="KW-0540">Nuclease</keyword>
<feature type="domain" description="Reverse transcriptase thumb" evidence="7">
    <location>
        <begin position="2"/>
        <end position="50"/>
    </location>
</feature>
<dbReference type="SUPFAM" id="SSF56672">
    <property type="entry name" value="DNA/RNA polymerases"/>
    <property type="match status" value="1"/>
</dbReference>
<dbReference type="Proteomes" id="UP000603627">
    <property type="component" value="Unassembled WGS sequence"/>
</dbReference>
<keyword evidence="9" id="KW-1185">Reference proteome</keyword>
<evidence type="ECO:0000256" key="1">
    <source>
        <dbReference type="ARBA" id="ARBA00022679"/>
    </source>
</evidence>
<evidence type="ECO:0000256" key="6">
    <source>
        <dbReference type="ARBA" id="ARBA00022918"/>
    </source>
</evidence>
<accession>A0A851ZAT2</accession>
<dbReference type="AlphaFoldDB" id="A0A851ZAT2"/>
<evidence type="ECO:0000313" key="8">
    <source>
        <dbReference type="EMBL" id="NXE59346.1"/>
    </source>
</evidence>
<dbReference type="GO" id="GO:0016787">
    <property type="term" value="F:hydrolase activity"/>
    <property type="evidence" value="ECO:0007669"/>
    <property type="project" value="UniProtKB-KW"/>
</dbReference>
<evidence type="ECO:0000256" key="4">
    <source>
        <dbReference type="ARBA" id="ARBA00022759"/>
    </source>
</evidence>
<dbReference type="PANTHER" id="PTHR41694:SF3">
    <property type="entry name" value="RNA-DIRECTED DNA POLYMERASE-RELATED"/>
    <property type="match status" value="1"/>
</dbReference>
<reference evidence="8" key="1">
    <citation type="submission" date="2019-09" db="EMBL/GenBank/DDBJ databases">
        <title>Bird 10,000 Genomes (B10K) Project - Family phase.</title>
        <authorList>
            <person name="Zhang G."/>
        </authorList>
    </citation>
    <scope>NUCLEOTIDE SEQUENCE</scope>
    <source>
        <strain evidence="8">B10K-DU-015-28</strain>
        <tissue evidence="8">Muscle</tissue>
    </source>
</reference>
<dbReference type="InterPro" id="IPR010661">
    <property type="entry name" value="RVT_thumb"/>
</dbReference>
<dbReference type="PANTHER" id="PTHR41694">
    <property type="entry name" value="ENDOGENOUS RETROVIRUS GROUP K MEMBER POL PROTEIN"/>
    <property type="match status" value="1"/>
</dbReference>
<dbReference type="EMBL" id="WBNL01000018">
    <property type="protein sequence ID" value="NXE59346.1"/>
    <property type="molecule type" value="Genomic_DNA"/>
</dbReference>
<feature type="non-terminal residue" evidence="8">
    <location>
        <position position="1"/>
    </location>
</feature>
<keyword evidence="4" id="KW-0255">Endonuclease</keyword>
<comment type="caution">
    <text evidence="8">The sequence shown here is derived from an EMBL/GenBank/DDBJ whole genome shotgun (WGS) entry which is preliminary data.</text>
</comment>
<dbReference type="Gene3D" id="3.30.70.270">
    <property type="match status" value="1"/>
</dbReference>